<protein>
    <submittedName>
        <fullName evidence="1">Uncharacterized protein</fullName>
    </submittedName>
</protein>
<comment type="caution">
    <text evidence="1">The sequence shown here is derived from an EMBL/GenBank/DDBJ whole genome shotgun (WGS) entry which is preliminary data.</text>
</comment>
<evidence type="ECO:0000313" key="1">
    <source>
        <dbReference type="EMBL" id="MPC74217.1"/>
    </source>
</evidence>
<organism evidence="1 2">
    <name type="scientific">Portunus trituberculatus</name>
    <name type="common">Swimming crab</name>
    <name type="synonym">Neptunus trituberculatus</name>
    <dbReference type="NCBI Taxonomy" id="210409"/>
    <lineage>
        <taxon>Eukaryota</taxon>
        <taxon>Metazoa</taxon>
        <taxon>Ecdysozoa</taxon>
        <taxon>Arthropoda</taxon>
        <taxon>Crustacea</taxon>
        <taxon>Multicrustacea</taxon>
        <taxon>Malacostraca</taxon>
        <taxon>Eumalacostraca</taxon>
        <taxon>Eucarida</taxon>
        <taxon>Decapoda</taxon>
        <taxon>Pleocyemata</taxon>
        <taxon>Brachyura</taxon>
        <taxon>Eubrachyura</taxon>
        <taxon>Portunoidea</taxon>
        <taxon>Portunidae</taxon>
        <taxon>Portuninae</taxon>
        <taxon>Portunus</taxon>
    </lineage>
</organism>
<proteinExistence type="predicted"/>
<keyword evidence="2" id="KW-1185">Reference proteome</keyword>
<dbReference type="Proteomes" id="UP000324222">
    <property type="component" value="Unassembled WGS sequence"/>
</dbReference>
<sequence>MSTQHQHASNAPPRVFPYISEAKGSASASVALRIATLTELLEEDEEKIATKSNYGKEYFDIIDSQNIVILFSSVHVRDAEQKFYGHFSQV</sequence>
<accession>A0A5B7HY79</accession>
<name>A0A5B7HY79_PORTR</name>
<reference evidence="1 2" key="1">
    <citation type="submission" date="2019-05" db="EMBL/GenBank/DDBJ databases">
        <title>Another draft genome of Portunus trituberculatus and its Hox gene families provides insights of decapod evolution.</title>
        <authorList>
            <person name="Jeong J.-H."/>
            <person name="Song I."/>
            <person name="Kim S."/>
            <person name="Choi T."/>
            <person name="Kim D."/>
            <person name="Ryu S."/>
            <person name="Kim W."/>
        </authorList>
    </citation>
    <scope>NUCLEOTIDE SEQUENCE [LARGE SCALE GENOMIC DNA]</scope>
    <source>
        <tissue evidence="1">Muscle</tissue>
    </source>
</reference>
<gene>
    <name evidence="1" type="ORF">E2C01_068569</name>
</gene>
<dbReference type="AlphaFoldDB" id="A0A5B7HY79"/>
<dbReference type="EMBL" id="VSRR010038477">
    <property type="protein sequence ID" value="MPC74217.1"/>
    <property type="molecule type" value="Genomic_DNA"/>
</dbReference>
<evidence type="ECO:0000313" key="2">
    <source>
        <dbReference type="Proteomes" id="UP000324222"/>
    </source>
</evidence>